<feature type="transmembrane region" description="Helical" evidence="6">
    <location>
        <begin position="188"/>
        <end position="207"/>
    </location>
</feature>
<evidence type="ECO:0000256" key="5">
    <source>
        <dbReference type="ARBA" id="ARBA00023136"/>
    </source>
</evidence>
<dbReference type="STRING" id="2041.AERYTH_16310"/>
<name>A0A0U4CLD4_9ACTN</name>
<keyword evidence="3 6" id="KW-0812">Transmembrane</keyword>
<feature type="transmembrane region" description="Helical" evidence="6">
    <location>
        <begin position="280"/>
        <end position="298"/>
    </location>
</feature>
<dbReference type="Pfam" id="PF00892">
    <property type="entry name" value="EamA"/>
    <property type="match status" value="2"/>
</dbReference>
<keyword evidence="4 6" id="KW-1133">Transmembrane helix</keyword>
<dbReference type="PATRIC" id="fig|2041.4.peg.3409"/>
<feature type="transmembrane region" description="Helical" evidence="6">
    <location>
        <begin position="255"/>
        <end position="274"/>
    </location>
</feature>
<reference evidence="8 9" key="1">
    <citation type="journal article" date="1991" name="Int. J. Syst. Bacteriol.">
        <title>Description of the erythromycin-producing bacterium Arthrobacter sp. strain NRRL B-3381 as Aeromicrobium erythreum gen. nov., sp. nov.</title>
        <authorList>
            <person name="Miller E.S."/>
            <person name="Woese C.R."/>
            <person name="Brenner S."/>
        </authorList>
    </citation>
    <scope>NUCLEOTIDE SEQUENCE [LARGE SCALE GENOMIC DNA]</scope>
    <source>
        <strain evidence="8 9">AR18</strain>
    </source>
</reference>
<feature type="transmembrane region" description="Helical" evidence="6">
    <location>
        <begin position="157"/>
        <end position="176"/>
    </location>
</feature>
<dbReference type="Proteomes" id="UP000067689">
    <property type="component" value="Chromosome"/>
</dbReference>
<accession>A0A0U4CLD4</accession>
<evidence type="ECO:0000313" key="8">
    <source>
        <dbReference type="EMBL" id="ALX06149.1"/>
    </source>
</evidence>
<dbReference type="PANTHER" id="PTHR32322">
    <property type="entry name" value="INNER MEMBRANE TRANSPORTER"/>
    <property type="match status" value="1"/>
</dbReference>
<evidence type="ECO:0000256" key="1">
    <source>
        <dbReference type="ARBA" id="ARBA00004141"/>
    </source>
</evidence>
<keyword evidence="9" id="KW-1185">Reference proteome</keyword>
<organism evidence="8 9">
    <name type="scientific">Aeromicrobium erythreum</name>
    <dbReference type="NCBI Taxonomy" id="2041"/>
    <lineage>
        <taxon>Bacteria</taxon>
        <taxon>Bacillati</taxon>
        <taxon>Actinomycetota</taxon>
        <taxon>Actinomycetes</taxon>
        <taxon>Propionibacteriales</taxon>
        <taxon>Nocardioidaceae</taxon>
        <taxon>Aeromicrobium</taxon>
    </lineage>
</organism>
<keyword evidence="5 6" id="KW-0472">Membrane</keyword>
<evidence type="ECO:0000313" key="9">
    <source>
        <dbReference type="Proteomes" id="UP000067689"/>
    </source>
</evidence>
<feature type="domain" description="EamA" evidence="7">
    <location>
        <begin position="160"/>
        <end position="297"/>
    </location>
</feature>
<gene>
    <name evidence="8" type="ORF">AERYTH_16310</name>
</gene>
<dbReference type="InterPro" id="IPR037185">
    <property type="entry name" value="EmrE-like"/>
</dbReference>
<dbReference type="SUPFAM" id="SSF103481">
    <property type="entry name" value="Multidrug resistance efflux transporter EmrE"/>
    <property type="match status" value="2"/>
</dbReference>
<dbReference type="GO" id="GO:0016020">
    <property type="term" value="C:membrane"/>
    <property type="evidence" value="ECO:0007669"/>
    <property type="project" value="UniProtKB-SubCell"/>
</dbReference>
<dbReference type="KEGG" id="aer:AERYTH_16310"/>
<feature type="transmembrane region" description="Helical" evidence="6">
    <location>
        <begin position="219"/>
        <end position="243"/>
    </location>
</feature>
<feature type="domain" description="EamA" evidence="7">
    <location>
        <begin position="24"/>
        <end position="147"/>
    </location>
</feature>
<feature type="transmembrane region" description="Helical" evidence="6">
    <location>
        <begin position="103"/>
        <end position="125"/>
    </location>
</feature>
<proteinExistence type="inferred from homology"/>
<feature type="transmembrane region" description="Helical" evidence="6">
    <location>
        <begin position="24"/>
        <end position="44"/>
    </location>
</feature>
<dbReference type="InterPro" id="IPR050638">
    <property type="entry name" value="AA-Vitamin_Transporters"/>
</dbReference>
<evidence type="ECO:0000256" key="4">
    <source>
        <dbReference type="ARBA" id="ARBA00022989"/>
    </source>
</evidence>
<feature type="transmembrane region" description="Helical" evidence="6">
    <location>
        <begin position="50"/>
        <end position="68"/>
    </location>
</feature>
<evidence type="ECO:0000259" key="7">
    <source>
        <dbReference type="Pfam" id="PF00892"/>
    </source>
</evidence>
<dbReference type="AlphaFoldDB" id="A0A0U4CLD4"/>
<dbReference type="InterPro" id="IPR000620">
    <property type="entry name" value="EamA_dom"/>
</dbReference>
<sequence length="312" mass="31900">MKKASLDLHRRSDETEPVTRRDSLLAVLVAVLWGCNFVAIHLGLRDVPPFLFLAIRFVLVAFPLVLLVPRPKASWQAVVAVGVFMSLGQFGLLYLALAIGMPAGLASLVLQAQVVLTMVIASLALGERATRRQVGGALVGTAGLVTVAVGFGAGASIVPLLVTVGAALSWAVGNVVARAAKVESGLSLVVWSALVVPLPCLAVSLVVDGPAAIGAALAGFGWTALLSTLYTVVGASLVGYTIFNGLMARHPASSVVPYILLVPPVGMLTAWLALDEVPSLVEAVGGLVMLVGVAVAVTSARRPAVVAPAVTG</sequence>
<evidence type="ECO:0000256" key="6">
    <source>
        <dbReference type="SAM" id="Phobius"/>
    </source>
</evidence>
<evidence type="ECO:0000256" key="3">
    <source>
        <dbReference type="ARBA" id="ARBA00022692"/>
    </source>
</evidence>
<feature type="transmembrane region" description="Helical" evidence="6">
    <location>
        <begin position="134"/>
        <end position="151"/>
    </location>
</feature>
<dbReference type="PANTHER" id="PTHR32322:SF9">
    <property type="entry name" value="AMINO-ACID METABOLITE EFFLUX PUMP-RELATED"/>
    <property type="match status" value="1"/>
</dbReference>
<protein>
    <submittedName>
        <fullName evidence="8">Membrane protein</fullName>
    </submittedName>
</protein>
<comment type="subcellular location">
    <subcellularLocation>
        <location evidence="1">Membrane</location>
        <topology evidence="1">Multi-pass membrane protein</topology>
    </subcellularLocation>
</comment>
<evidence type="ECO:0000256" key="2">
    <source>
        <dbReference type="ARBA" id="ARBA00007362"/>
    </source>
</evidence>
<dbReference type="EMBL" id="CP011502">
    <property type="protein sequence ID" value="ALX06149.1"/>
    <property type="molecule type" value="Genomic_DNA"/>
</dbReference>
<feature type="transmembrane region" description="Helical" evidence="6">
    <location>
        <begin position="75"/>
        <end position="97"/>
    </location>
</feature>
<comment type="similarity">
    <text evidence="2">Belongs to the EamA transporter family.</text>
</comment>